<organism evidence="1 2">
    <name type="scientific">Heterorhabditis bacteriophora</name>
    <name type="common">Entomopathogenic nematode worm</name>
    <dbReference type="NCBI Taxonomy" id="37862"/>
    <lineage>
        <taxon>Eukaryota</taxon>
        <taxon>Metazoa</taxon>
        <taxon>Ecdysozoa</taxon>
        <taxon>Nematoda</taxon>
        <taxon>Chromadorea</taxon>
        <taxon>Rhabditida</taxon>
        <taxon>Rhabditina</taxon>
        <taxon>Rhabditomorpha</taxon>
        <taxon>Strongyloidea</taxon>
        <taxon>Heterorhabditidae</taxon>
        <taxon>Heterorhabditis</taxon>
    </lineage>
</organism>
<protein>
    <submittedName>
        <fullName evidence="2">Transposase</fullName>
    </submittedName>
</protein>
<proteinExistence type="predicted"/>
<dbReference type="Proteomes" id="UP000095283">
    <property type="component" value="Unplaced"/>
</dbReference>
<name>A0A1I7WXX2_HETBA</name>
<reference evidence="2" key="1">
    <citation type="submission" date="2016-11" db="UniProtKB">
        <authorList>
            <consortium name="WormBaseParasite"/>
        </authorList>
    </citation>
    <scope>IDENTIFICATION</scope>
</reference>
<evidence type="ECO:0000313" key="2">
    <source>
        <dbReference type="WBParaSite" id="Hba_09988"/>
    </source>
</evidence>
<evidence type="ECO:0000313" key="1">
    <source>
        <dbReference type="Proteomes" id="UP000095283"/>
    </source>
</evidence>
<sequence>MGAIASQWSALKEAGTYIAILSTHIQVREQNQ</sequence>
<keyword evidence="1" id="KW-1185">Reference proteome</keyword>
<accession>A0A1I7WXX2</accession>
<dbReference type="WBParaSite" id="Hba_09988">
    <property type="protein sequence ID" value="Hba_09988"/>
    <property type="gene ID" value="Hba_09988"/>
</dbReference>
<dbReference type="AlphaFoldDB" id="A0A1I7WXX2"/>